<dbReference type="AlphaFoldDB" id="A0A3P6Q0M6"/>
<evidence type="ECO:0000313" key="2">
    <source>
        <dbReference type="EMBL" id="VDK33305.1"/>
    </source>
</evidence>
<evidence type="ECO:0000313" key="3">
    <source>
        <dbReference type="Proteomes" id="UP000281553"/>
    </source>
</evidence>
<organism evidence="2 3">
    <name type="scientific">Dibothriocephalus latus</name>
    <name type="common">Fish tapeworm</name>
    <name type="synonym">Diphyllobothrium latum</name>
    <dbReference type="NCBI Taxonomy" id="60516"/>
    <lineage>
        <taxon>Eukaryota</taxon>
        <taxon>Metazoa</taxon>
        <taxon>Spiralia</taxon>
        <taxon>Lophotrochozoa</taxon>
        <taxon>Platyhelminthes</taxon>
        <taxon>Cestoda</taxon>
        <taxon>Eucestoda</taxon>
        <taxon>Diphyllobothriidea</taxon>
        <taxon>Diphyllobothriidae</taxon>
        <taxon>Dibothriocephalus</taxon>
    </lineage>
</organism>
<evidence type="ECO:0000256" key="1">
    <source>
        <dbReference type="SAM" id="MobiDB-lite"/>
    </source>
</evidence>
<reference evidence="2 3" key="1">
    <citation type="submission" date="2018-11" db="EMBL/GenBank/DDBJ databases">
        <authorList>
            <consortium name="Pathogen Informatics"/>
        </authorList>
    </citation>
    <scope>NUCLEOTIDE SEQUENCE [LARGE SCALE GENOMIC DNA]</scope>
</reference>
<keyword evidence="3" id="KW-1185">Reference proteome</keyword>
<feature type="compositionally biased region" description="Polar residues" evidence="1">
    <location>
        <begin position="52"/>
        <end position="65"/>
    </location>
</feature>
<dbReference type="EMBL" id="UYRU01002067">
    <property type="protein sequence ID" value="VDK33305.1"/>
    <property type="molecule type" value="Genomic_DNA"/>
</dbReference>
<sequence length="202" mass="22063">MEGLKATQSRVNEAHASGAHLLEDITELIRLGGEIRQHFSAACPEKAEEESVNATRSDSTGSNDSFESDGSFGLAISAYLLEEAREDMLRLAEPSDYEASSLHQTGEDALLHPSAAEEKEEDASDSHRPAWEDAPGSPRTSNQSTDGTSIFDSLPDFIDVRLTSLNRLEELARNLLGKAADKLNRLVQLYTEINEVGDFLDV</sequence>
<proteinExistence type="predicted"/>
<feature type="compositionally biased region" description="Polar residues" evidence="1">
    <location>
        <begin position="138"/>
        <end position="148"/>
    </location>
</feature>
<protein>
    <submittedName>
        <fullName evidence="2">Uncharacterized protein</fullName>
    </submittedName>
</protein>
<feature type="region of interest" description="Disordered" evidence="1">
    <location>
        <begin position="114"/>
        <end position="148"/>
    </location>
</feature>
<name>A0A3P6Q0M6_DIBLA</name>
<gene>
    <name evidence="2" type="ORF">DILT_LOCUS490</name>
</gene>
<dbReference type="Proteomes" id="UP000281553">
    <property type="component" value="Unassembled WGS sequence"/>
</dbReference>
<feature type="region of interest" description="Disordered" evidence="1">
    <location>
        <begin position="41"/>
        <end position="70"/>
    </location>
</feature>
<accession>A0A3P6Q0M6</accession>